<reference evidence="2" key="1">
    <citation type="submission" date="2016-04" db="EMBL/GenBank/DDBJ databases">
        <authorList>
            <person name="Nguyen H.D."/>
            <person name="Samba Siva P."/>
            <person name="Cullis J."/>
            <person name="Levesque C.A."/>
            <person name="Hambleton S."/>
        </authorList>
    </citation>
    <scope>NUCLEOTIDE SEQUENCE</scope>
    <source>
        <strain evidence="2">DAOMC 236422</strain>
    </source>
</reference>
<sequence>MEDEIGKDKDNHVKYVGETAASDEVAERLKQDEDVKIFPRYGKWQETRQKLALNVGGGTSTSKADSIFIIWALRDVPSAATTTGLFSLKRWSGSWSQSLDPRLSTQLLEGSTSLGTLPFSNKPPSPSAITSRPIREPQ</sequence>
<proteinExistence type="predicted"/>
<dbReference type="AlphaFoldDB" id="A0A8X7N442"/>
<evidence type="ECO:0000313" key="2">
    <source>
        <dbReference type="EMBL" id="KAE8264446.1"/>
    </source>
</evidence>
<gene>
    <name evidence="2" type="ORF">A4X09_0g6962</name>
</gene>
<dbReference type="EMBL" id="LWDG02000535">
    <property type="protein sequence ID" value="KAE8264446.1"/>
    <property type="molecule type" value="Genomic_DNA"/>
</dbReference>
<dbReference type="Proteomes" id="UP000078113">
    <property type="component" value="Unassembled WGS sequence"/>
</dbReference>
<name>A0A8X7N442_9BASI</name>
<protein>
    <submittedName>
        <fullName evidence="2">Uncharacterized protein</fullName>
    </submittedName>
</protein>
<feature type="region of interest" description="Disordered" evidence="1">
    <location>
        <begin position="114"/>
        <end position="138"/>
    </location>
</feature>
<comment type="caution">
    <text evidence="2">The sequence shown here is derived from an EMBL/GenBank/DDBJ whole genome shotgun (WGS) entry which is preliminary data.</text>
</comment>
<reference evidence="2" key="2">
    <citation type="journal article" date="2019" name="IMA Fungus">
        <title>Genome sequencing and comparison of five Tilletia species to identify candidate genes for the detection of regulated species infecting wheat.</title>
        <authorList>
            <person name="Nguyen H.D.T."/>
            <person name="Sultana T."/>
            <person name="Kesanakurti P."/>
            <person name="Hambleton S."/>
        </authorList>
    </citation>
    <scope>NUCLEOTIDE SEQUENCE</scope>
    <source>
        <strain evidence="2">DAOMC 236422</strain>
    </source>
</reference>
<accession>A0A8X7N442</accession>
<evidence type="ECO:0000256" key="1">
    <source>
        <dbReference type="SAM" id="MobiDB-lite"/>
    </source>
</evidence>
<organism evidence="2 3">
    <name type="scientific">Tilletia walkeri</name>
    <dbReference type="NCBI Taxonomy" id="117179"/>
    <lineage>
        <taxon>Eukaryota</taxon>
        <taxon>Fungi</taxon>
        <taxon>Dikarya</taxon>
        <taxon>Basidiomycota</taxon>
        <taxon>Ustilaginomycotina</taxon>
        <taxon>Exobasidiomycetes</taxon>
        <taxon>Tilletiales</taxon>
        <taxon>Tilletiaceae</taxon>
        <taxon>Tilletia</taxon>
    </lineage>
</organism>
<evidence type="ECO:0000313" key="3">
    <source>
        <dbReference type="Proteomes" id="UP000078113"/>
    </source>
</evidence>
<keyword evidence="3" id="KW-1185">Reference proteome</keyword>